<organism evidence="2 3">
    <name type="scientific">Bathycoccus prasinos</name>
    <dbReference type="NCBI Taxonomy" id="41875"/>
    <lineage>
        <taxon>Eukaryota</taxon>
        <taxon>Viridiplantae</taxon>
        <taxon>Chlorophyta</taxon>
        <taxon>Mamiellophyceae</taxon>
        <taxon>Mamiellales</taxon>
        <taxon>Bathycoccaceae</taxon>
        <taxon>Bathycoccus</taxon>
    </lineage>
</organism>
<dbReference type="InterPro" id="IPR003226">
    <property type="entry name" value="MYG1_exonuclease"/>
</dbReference>
<keyword evidence="3" id="KW-1185">Reference proteome</keyword>
<dbReference type="GO" id="GO:0005634">
    <property type="term" value="C:nucleus"/>
    <property type="evidence" value="ECO:0007669"/>
    <property type="project" value="TreeGrafter"/>
</dbReference>
<dbReference type="Proteomes" id="UP000198341">
    <property type="component" value="Chromosome 4"/>
</dbReference>
<dbReference type="STRING" id="41875.K8F387"/>
<evidence type="ECO:0000256" key="1">
    <source>
        <dbReference type="ARBA" id="ARBA00010105"/>
    </source>
</evidence>
<proteinExistence type="inferred from homology"/>
<evidence type="ECO:0000313" key="3">
    <source>
        <dbReference type="Proteomes" id="UP000198341"/>
    </source>
</evidence>
<dbReference type="EMBL" id="FO082275">
    <property type="protein sequence ID" value="CCO15983.1"/>
    <property type="molecule type" value="Genomic_DNA"/>
</dbReference>
<evidence type="ECO:0000313" key="2">
    <source>
        <dbReference type="EMBL" id="CCO15983.1"/>
    </source>
</evidence>
<sequence>MSLFFSTFHHQTSFRLCSRYSSSSFSKSSSGIKRLSSSFFFVNESERKTFPHRRVHFSRTRMSKRDFGDTKTAATSSKRHQSMTGTEDTIGTHDGSFHCDEALGCYLLQNTEQFSNCRIVRTRDADALAKCAVVLDVGAEYDVAKLRFDHHQKGFSETFNDFKTKLSSAGLVYKHFGKEIVSKKIEKSVEDPVTNQLYLKMYKSFIEAVDGVDNGVFYFFSLSLSLSLSSKAFRLRINVKNQN</sequence>
<accession>K8F387</accession>
<dbReference type="Pfam" id="PF03690">
    <property type="entry name" value="MYG1_exonuc"/>
    <property type="match status" value="1"/>
</dbReference>
<dbReference type="AlphaFoldDB" id="K8F387"/>
<dbReference type="RefSeq" id="XP_007513458.1">
    <property type="nucleotide sequence ID" value="XM_007513396.1"/>
</dbReference>
<protein>
    <submittedName>
        <fullName evidence="2">MYG1 protein</fullName>
    </submittedName>
</protein>
<gene>
    <name evidence="2" type="ORF">Bathy04g03130</name>
</gene>
<dbReference type="eggNOG" id="KOG2948">
    <property type="taxonomic scope" value="Eukaryota"/>
</dbReference>
<dbReference type="OrthoDB" id="654501at2759"/>
<reference evidence="2 3" key="1">
    <citation type="submission" date="2011-10" db="EMBL/GenBank/DDBJ databases">
        <authorList>
            <person name="Genoscope - CEA"/>
        </authorList>
    </citation>
    <scope>NUCLEOTIDE SEQUENCE [LARGE SCALE GENOMIC DNA]</scope>
    <source>
        <strain evidence="2 3">RCC 1105</strain>
    </source>
</reference>
<dbReference type="GeneID" id="19016339"/>
<name>K8F387_9CHLO</name>
<comment type="similarity">
    <text evidence="1">Belongs to the MYG1 family.</text>
</comment>
<dbReference type="GO" id="GO:0005737">
    <property type="term" value="C:cytoplasm"/>
    <property type="evidence" value="ECO:0007669"/>
    <property type="project" value="TreeGrafter"/>
</dbReference>
<dbReference type="KEGG" id="bpg:Bathy04g03130"/>
<dbReference type="PANTHER" id="PTHR11215">
    <property type="entry name" value="METAL DEPENDENT HYDROLASE - RELATED"/>
    <property type="match status" value="1"/>
</dbReference>
<dbReference type="PANTHER" id="PTHR11215:SF1">
    <property type="entry name" value="MYG1 EXONUCLEASE"/>
    <property type="match status" value="1"/>
</dbReference>